<organism evidence="1 2">
    <name type="scientific">Algibacter lectus</name>
    <dbReference type="NCBI Taxonomy" id="221126"/>
    <lineage>
        <taxon>Bacteria</taxon>
        <taxon>Pseudomonadati</taxon>
        <taxon>Bacteroidota</taxon>
        <taxon>Flavobacteriia</taxon>
        <taxon>Flavobacteriales</taxon>
        <taxon>Flavobacteriaceae</taxon>
        <taxon>Algibacter</taxon>
    </lineage>
</organism>
<proteinExistence type="predicted"/>
<evidence type="ECO:0000313" key="2">
    <source>
        <dbReference type="Proteomes" id="UP000029643"/>
    </source>
</evidence>
<name>A0A090WPQ9_9FLAO</name>
<dbReference type="EMBL" id="BBNU01000005">
    <property type="protein sequence ID" value="GAL79080.1"/>
    <property type="molecule type" value="Genomic_DNA"/>
</dbReference>
<dbReference type="Proteomes" id="UP000029643">
    <property type="component" value="Unassembled WGS sequence"/>
</dbReference>
<gene>
    <name evidence="1" type="ORF">JCM19274_4165</name>
</gene>
<dbReference type="AlphaFoldDB" id="A0A090WPQ9"/>
<accession>A0A090WPQ9</accession>
<protein>
    <submittedName>
        <fullName evidence="1">Uncharacterized protein</fullName>
    </submittedName>
</protein>
<reference evidence="1 2" key="1">
    <citation type="journal article" date="2014" name="Genome Announc.">
        <title>Draft Genome Sequences of Marine Flavobacterium Algibacter lectus Strains SS8 and NR4.</title>
        <authorList>
            <person name="Takatani N."/>
            <person name="Nakanishi M."/>
            <person name="Meirelles P."/>
            <person name="Mino S."/>
            <person name="Suda W."/>
            <person name="Oshima K."/>
            <person name="Hattori M."/>
            <person name="Ohkuma M."/>
            <person name="Hosokawa M."/>
            <person name="Miyashita K."/>
            <person name="Thompson F.L."/>
            <person name="Niwa A."/>
            <person name="Sawabe T."/>
            <person name="Sawabe T."/>
        </authorList>
    </citation>
    <scope>NUCLEOTIDE SEQUENCE [LARGE SCALE GENOMIC DNA]</scope>
    <source>
        <strain evidence="2">JCM19274</strain>
    </source>
</reference>
<comment type="caution">
    <text evidence="1">The sequence shown here is derived from an EMBL/GenBank/DDBJ whole genome shotgun (WGS) entry which is preliminary data.</text>
</comment>
<sequence length="116" mass="13230">MEESRKDVVQFINLQLSSLGLPTYHDETQNSEKFCDPKFEELTSGLIKTLREQSRLLASHHSPVDSRIQNFINNYFKDIAIDKTYVLPNNTLILSKKGHAREVSLPPNGTLSKVIM</sequence>
<evidence type="ECO:0000313" key="1">
    <source>
        <dbReference type="EMBL" id="GAL79080.1"/>
    </source>
</evidence>
<dbReference type="RefSeq" id="WP_227805668.1">
    <property type="nucleotide sequence ID" value="NZ_BBNU01000005.1"/>
</dbReference>